<reference evidence="1 2" key="1">
    <citation type="submission" date="2024-01" db="EMBL/GenBank/DDBJ databases">
        <title>Complete Genome Sequence of Alkalicoccus halolimnae BZ-SZ-XJ29T, a Moderately Halophilic Bacterium Isolated from a Salt Lake.</title>
        <authorList>
            <person name="Zhao B."/>
        </authorList>
    </citation>
    <scope>NUCLEOTIDE SEQUENCE [LARGE SCALE GENOMIC DNA]</scope>
    <source>
        <strain evidence="1 2">BZ-SZ-XJ29</strain>
    </source>
</reference>
<name>A0A5C7FFR6_9BACI</name>
<dbReference type="EMBL" id="CP144914">
    <property type="protein sequence ID" value="WWD80955.1"/>
    <property type="molecule type" value="Genomic_DNA"/>
</dbReference>
<organism evidence="1 2">
    <name type="scientific">Alkalicoccus halolimnae</name>
    <dbReference type="NCBI Taxonomy" id="1667239"/>
    <lineage>
        <taxon>Bacteria</taxon>
        <taxon>Bacillati</taxon>
        <taxon>Bacillota</taxon>
        <taxon>Bacilli</taxon>
        <taxon>Bacillales</taxon>
        <taxon>Bacillaceae</taxon>
        <taxon>Alkalicoccus</taxon>
    </lineage>
</organism>
<sequence length="237" mass="27723">MKCTNMQRSERFIEAYNRLYKYMDANYGGMTHQPYTHLLREGAKTNAVIKHYLSDLKAFGELRNAIIHEKLNEEIIIAEPHESVVKKFIHIEQVISRPPVIGRRYQQEVLSFQLNDYMPYVLEAVRDKKYSQFPIYYQRMFAGLLTESGIAQFTASQPWERVDWTETTVEEVLKLDSERYNVDFASLETDEYRAKDLFMKGKTKERASLSALLITENGQEHEKLLGIITAWEAVNLP</sequence>
<proteinExistence type="predicted"/>
<evidence type="ECO:0008006" key="3">
    <source>
        <dbReference type="Google" id="ProtNLM"/>
    </source>
</evidence>
<dbReference type="KEGG" id="ahal:FTX54_005170"/>
<keyword evidence="2" id="KW-1185">Reference proteome</keyword>
<dbReference type="OrthoDB" id="49104at2"/>
<protein>
    <recommendedName>
        <fullName evidence="3">CBS domain-containing protein</fullName>
    </recommendedName>
</protein>
<dbReference type="RefSeq" id="WP_147804005.1">
    <property type="nucleotide sequence ID" value="NZ_CP144914.1"/>
</dbReference>
<dbReference type="SUPFAM" id="SSF54631">
    <property type="entry name" value="CBS-domain pair"/>
    <property type="match status" value="1"/>
</dbReference>
<evidence type="ECO:0000313" key="2">
    <source>
        <dbReference type="Proteomes" id="UP000321816"/>
    </source>
</evidence>
<gene>
    <name evidence="1" type="ORF">FTX54_005170</name>
</gene>
<dbReference type="AlphaFoldDB" id="A0A5C7FFR6"/>
<evidence type="ECO:0000313" key="1">
    <source>
        <dbReference type="EMBL" id="WWD80955.1"/>
    </source>
</evidence>
<dbReference type="Proteomes" id="UP000321816">
    <property type="component" value="Chromosome"/>
</dbReference>
<accession>A0A5C7FFR6</accession>
<dbReference type="InterPro" id="IPR046342">
    <property type="entry name" value="CBS_dom_sf"/>
</dbReference>